<feature type="region of interest" description="Disordered" evidence="1">
    <location>
        <begin position="1"/>
        <end position="27"/>
    </location>
</feature>
<name>A0A8J2QU45_9NEOP</name>
<dbReference type="Proteomes" id="UP000789524">
    <property type="component" value="Unassembled WGS sequence"/>
</dbReference>
<evidence type="ECO:0000313" key="3">
    <source>
        <dbReference type="Proteomes" id="UP000789524"/>
    </source>
</evidence>
<evidence type="ECO:0000313" key="2">
    <source>
        <dbReference type="EMBL" id="CAG9569898.1"/>
    </source>
</evidence>
<organism evidence="2 3">
    <name type="scientific">Danaus chrysippus</name>
    <name type="common">African queen</name>
    <dbReference type="NCBI Taxonomy" id="151541"/>
    <lineage>
        <taxon>Eukaryota</taxon>
        <taxon>Metazoa</taxon>
        <taxon>Ecdysozoa</taxon>
        <taxon>Arthropoda</taxon>
        <taxon>Hexapoda</taxon>
        <taxon>Insecta</taxon>
        <taxon>Pterygota</taxon>
        <taxon>Neoptera</taxon>
        <taxon>Endopterygota</taxon>
        <taxon>Lepidoptera</taxon>
        <taxon>Glossata</taxon>
        <taxon>Ditrysia</taxon>
        <taxon>Papilionoidea</taxon>
        <taxon>Nymphalidae</taxon>
        <taxon>Danainae</taxon>
        <taxon>Danaini</taxon>
        <taxon>Danaina</taxon>
        <taxon>Danaus</taxon>
        <taxon>Anosia</taxon>
    </lineage>
</organism>
<gene>
    <name evidence="2" type="ORF">DCHRY22_LOCUS9070</name>
</gene>
<evidence type="ECO:0000256" key="1">
    <source>
        <dbReference type="SAM" id="MobiDB-lite"/>
    </source>
</evidence>
<comment type="caution">
    <text evidence="2">The sequence shown here is derived from an EMBL/GenBank/DDBJ whole genome shotgun (WGS) entry which is preliminary data.</text>
</comment>
<proteinExistence type="predicted"/>
<dbReference type="EMBL" id="CAKASE010000064">
    <property type="protein sequence ID" value="CAG9569898.1"/>
    <property type="molecule type" value="Genomic_DNA"/>
</dbReference>
<protein>
    <submittedName>
        <fullName evidence="2">(African queen) hypothetical protein</fullName>
    </submittedName>
</protein>
<dbReference type="AlphaFoldDB" id="A0A8J2QU45"/>
<sequence length="121" mass="13458">MGPSGPRHRARPLGPLDRPVRPVRPTDLAPRHRLLLDRTHFSAEKSRGACARGRWGCSWSCLRRRGRRRVLLVGAASSAGARVRPTPQESVAALKFSTKKLVDARPRLKEVHIRFPSDPGS</sequence>
<keyword evidence="3" id="KW-1185">Reference proteome</keyword>
<feature type="compositionally biased region" description="Basic residues" evidence="1">
    <location>
        <begin position="1"/>
        <end position="11"/>
    </location>
</feature>
<accession>A0A8J2QU45</accession>
<reference evidence="2" key="1">
    <citation type="submission" date="2021-09" db="EMBL/GenBank/DDBJ databases">
        <authorList>
            <person name="Martin H S."/>
        </authorList>
    </citation>
    <scope>NUCLEOTIDE SEQUENCE</scope>
</reference>
<dbReference type="OrthoDB" id="7467247at2759"/>